<protein>
    <submittedName>
        <fullName evidence="1">DivIVA domain-containing protein</fullName>
    </submittedName>
</protein>
<proteinExistence type="predicted"/>
<dbReference type="Gene3D" id="6.10.250.660">
    <property type="match status" value="1"/>
</dbReference>
<accession>A0ABS2CLR2</accession>
<name>A0ABS2CLR2_9MICO</name>
<gene>
    <name evidence="1" type="ORF">JQN70_10605</name>
</gene>
<comment type="caution">
    <text evidence="1">The sequence shown here is derived from an EMBL/GenBank/DDBJ whole genome shotgun (WGS) entry which is preliminary data.</text>
</comment>
<sequence length="94" mass="9870">MVAVLLVLVAVALVVAVLGVATGRLPVDPLAEAVTSTPDHGLPDEPDAADVDTVRFDTAARGYAMRDVDAHLDALRETLAEREREAAELRGPQG</sequence>
<reference evidence="1" key="1">
    <citation type="submission" date="2021-02" db="EMBL/GenBank/DDBJ databases">
        <title>Phycicoccus sp. MQZ13P-5T, whole genome shotgun sequence.</title>
        <authorList>
            <person name="Tuo L."/>
        </authorList>
    </citation>
    <scope>NUCLEOTIDE SEQUENCE</scope>
    <source>
        <strain evidence="1">MQZ13P-5</strain>
    </source>
</reference>
<dbReference type="InterPro" id="IPR019933">
    <property type="entry name" value="DivIVA_domain"/>
</dbReference>
<dbReference type="RefSeq" id="WP_204131312.1">
    <property type="nucleotide sequence ID" value="NZ_JAFDVD010000011.1"/>
</dbReference>
<evidence type="ECO:0000313" key="2">
    <source>
        <dbReference type="Proteomes" id="UP001430172"/>
    </source>
</evidence>
<dbReference type="EMBL" id="JAFDVD010000011">
    <property type="protein sequence ID" value="MBM6400837.1"/>
    <property type="molecule type" value="Genomic_DNA"/>
</dbReference>
<dbReference type="NCBIfam" id="TIGR03544">
    <property type="entry name" value="DivI1A_domain"/>
    <property type="match status" value="1"/>
</dbReference>
<dbReference type="Proteomes" id="UP001430172">
    <property type="component" value="Unassembled WGS sequence"/>
</dbReference>
<evidence type="ECO:0000313" key="1">
    <source>
        <dbReference type="EMBL" id="MBM6400837.1"/>
    </source>
</evidence>
<keyword evidence="2" id="KW-1185">Reference proteome</keyword>
<organism evidence="1 2">
    <name type="scientific">Phycicoccus sonneratiae</name>
    <dbReference type="NCBI Taxonomy" id="2807628"/>
    <lineage>
        <taxon>Bacteria</taxon>
        <taxon>Bacillati</taxon>
        <taxon>Actinomycetota</taxon>
        <taxon>Actinomycetes</taxon>
        <taxon>Micrococcales</taxon>
        <taxon>Intrasporangiaceae</taxon>
        <taxon>Phycicoccus</taxon>
    </lineage>
</organism>